<dbReference type="Pfam" id="PF01037">
    <property type="entry name" value="AsnC_trans_reg"/>
    <property type="match status" value="1"/>
</dbReference>
<dbReference type="PROSITE" id="PS50956">
    <property type="entry name" value="HTH_ASNC_2"/>
    <property type="match status" value="1"/>
</dbReference>
<dbReference type="RefSeq" id="WP_163496677.1">
    <property type="nucleotide sequence ID" value="NZ_CP048711.1"/>
</dbReference>
<dbReference type="InterPro" id="IPR000485">
    <property type="entry name" value="AsnC-type_HTH_dom"/>
</dbReference>
<protein>
    <submittedName>
        <fullName evidence="5">Lrp/AsnC family transcriptional regulator</fullName>
    </submittedName>
</protein>
<organism evidence="5 6">
    <name type="scientific">Kineobactrum salinum</name>
    <dbReference type="NCBI Taxonomy" id="2708301"/>
    <lineage>
        <taxon>Bacteria</taxon>
        <taxon>Pseudomonadati</taxon>
        <taxon>Pseudomonadota</taxon>
        <taxon>Gammaproteobacteria</taxon>
        <taxon>Cellvibrionales</taxon>
        <taxon>Halieaceae</taxon>
        <taxon>Kineobactrum</taxon>
    </lineage>
</organism>
<dbReference type="CDD" id="cd00090">
    <property type="entry name" value="HTH_ARSR"/>
    <property type="match status" value="1"/>
</dbReference>
<dbReference type="InterPro" id="IPR019887">
    <property type="entry name" value="Tscrpt_reg_AsnC/Lrp_C"/>
</dbReference>
<dbReference type="PANTHER" id="PTHR30154:SF53">
    <property type="entry name" value="HTH-TYPE TRANSCRIPTIONAL REGULATOR LRPC"/>
    <property type="match status" value="1"/>
</dbReference>
<evidence type="ECO:0000256" key="1">
    <source>
        <dbReference type="ARBA" id="ARBA00023015"/>
    </source>
</evidence>
<dbReference type="GO" id="GO:0006355">
    <property type="term" value="P:regulation of DNA-templated transcription"/>
    <property type="evidence" value="ECO:0007669"/>
    <property type="project" value="UniProtKB-ARBA"/>
</dbReference>
<dbReference type="AlphaFoldDB" id="A0A6C0U514"/>
<keyword evidence="3" id="KW-0804">Transcription</keyword>
<accession>A0A6C0U514</accession>
<keyword evidence="1" id="KW-0805">Transcription regulation</keyword>
<feature type="domain" description="HTH asnC-type" evidence="4">
    <location>
        <begin position="1"/>
        <end position="56"/>
    </location>
</feature>
<reference evidence="5 6" key="1">
    <citation type="submission" date="2020-02" db="EMBL/GenBank/DDBJ databases">
        <title>Genome sequencing for Kineobactrum sp. M2.</title>
        <authorList>
            <person name="Park S.-J."/>
        </authorList>
    </citation>
    <scope>NUCLEOTIDE SEQUENCE [LARGE SCALE GENOMIC DNA]</scope>
    <source>
        <strain evidence="5 6">M2</strain>
    </source>
</reference>
<dbReference type="Gene3D" id="3.30.70.920">
    <property type="match status" value="1"/>
</dbReference>
<dbReference type="GO" id="GO:0043565">
    <property type="term" value="F:sequence-specific DNA binding"/>
    <property type="evidence" value="ECO:0007669"/>
    <property type="project" value="InterPro"/>
</dbReference>
<evidence type="ECO:0000259" key="4">
    <source>
        <dbReference type="PROSITE" id="PS50956"/>
    </source>
</evidence>
<dbReference type="PRINTS" id="PR00033">
    <property type="entry name" value="HTHASNC"/>
</dbReference>
<dbReference type="SUPFAM" id="SSF46785">
    <property type="entry name" value="Winged helix' DNA-binding domain"/>
    <property type="match status" value="1"/>
</dbReference>
<dbReference type="SMART" id="SM00344">
    <property type="entry name" value="HTH_ASNC"/>
    <property type="match status" value="1"/>
</dbReference>
<dbReference type="KEGG" id="kim:G3T16_19440"/>
<dbReference type="InterPro" id="IPR019888">
    <property type="entry name" value="Tscrpt_reg_AsnC-like"/>
</dbReference>
<dbReference type="InterPro" id="IPR036390">
    <property type="entry name" value="WH_DNA-bd_sf"/>
</dbReference>
<dbReference type="InterPro" id="IPR011991">
    <property type="entry name" value="ArsR-like_HTH"/>
</dbReference>
<dbReference type="InterPro" id="IPR011008">
    <property type="entry name" value="Dimeric_a/b-barrel"/>
</dbReference>
<evidence type="ECO:0000313" key="6">
    <source>
        <dbReference type="Proteomes" id="UP000477680"/>
    </source>
</evidence>
<dbReference type="Pfam" id="PF13412">
    <property type="entry name" value="HTH_24"/>
    <property type="match status" value="1"/>
</dbReference>
<dbReference type="GO" id="GO:0005829">
    <property type="term" value="C:cytosol"/>
    <property type="evidence" value="ECO:0007669"/>
    <property type="project" value="TreeGrafter"/>
</dbReference>
<dbReference type="GO" id="GO:0043200">
    <property type="term" value="P:response to amino acid"/>
    <property type="evidence" value="ECO:0007669"/>
    <property type="project" value="TreeGrafter"/>
</dbReference>
<evidence type="ECO:0000313" key="5">
    <source>
        <dbReference type="EMBL" id="QIB67250.1"/>
    </source>
</evidence>
<dbReference type="PANTHER" id="PTHR30154">
    <property type="entry name" value="LEUCINE-RESPONSIVE REGULATORY PROTEIN"/>
    <property type="match status" value="1"/>
</dbReference>
<evidence type="ECO:0000256" key="2">
    <source>
        <dbReference type="ARBA" id="ARBA00023125"/>
    </source>
</evidence>
<keyword evidence="6" id="KW-1185">Reference proteome</keyword>
<dbReference type="InterPro" id="IPR036388">
    <property type="entry name" value="WH-like_DNA-bd_sf"/>
</dbReference>
<keyword evidence="2" id="KW-0238">DNA-binding</keyword>
<gene>
    <name evidence="5" type="ORF">G3T16_19440</name>
</gene>
<dbReference type="SUPFAM" id="SSF54909">
    <property type="entry name" value="Dimeric alpha+beta barrel"/>
    <property type="match status" value="1"/>
</dbReference>
<dbReference type="Proteomes" id="UP000477680">
    <property type="component" value="Chromosome"/>
</dbReference>
<proteinExistence type="predicted"/>
<name>A0A6C0U514_9GAMM</name>
<evidence type="ECO:0000256" key="3">
    <source>
        <dbReference type="ARBA" id="ARBA00023163"/>
    </source>
</evidence>
<sequence>MTETDTIDQELLRLLRHNARSPVSVLARRLGLSRSTVQDRIGRLERRGIIAGYTVRFGDGGSGGQLSAHVMIQINPKQGQQVAAALAAMPAVTTLQTVSGLYDLVTTVETPNTAAMDQVLDAIGAVAGVEKTTTSIVLTTKFER</sequence>
<dbReference type="EMBL" id="CP048711">
    <property type="protein sequence ID" value="QIB67250.1"/>
    <property type="molecule type" value="Genomic_DNA"/>
</dbReference>
<dbReference type="Gene3D" id="1.10.10.10">
    <property type="entry name" value="Winged helix-like DNA-binding domain superfamily/Winged helix DNA-binding domain"/>
    <property type="match status" value="1"/>
</dbReference>